<dbReference type="EMBL" id="JACHFW010000010">
    <property type="protein sequence ID" value="MBB5265331.1"/>
    <property type="molecule type" value="Genomic_DNA"/>
</dbReference>
<sequence>MGKYHLYLSEEERQLVLHALIDFCNKLLAAGRYTDCVDELLIKVMYAKTKKIKIR</sequence>
<accession>A0A7W8M6F6</accession>
<evidence type="ECO:0000313" key="2">
    <source>
        <dbReference type="Proteomes" id="UP000543642"/>
    </source>
</evidence>
<dbReference type="Proteomes" id="UP000543642">
    <property type="component" value="Unassembled WGS sequence"/>
</dbReference>
<protein>
    <submittedName>
        <fullName evidence="1">Uncharacterized protein</fullName>
    </submittedName>
</protein>
<proteinExistence type="predicted"/>
<evidence type="ECO:0000313" key="1">
    <source>
        <dbReference type="EMBL" id="MBB5265331.1"/>
    </source>
</evidence>
<reference evidence="1 2" key="1">
    <citation type="submission" date="2020-08" db="EMBL/GenBank/DDBJ databases">
        <title>Genomic Encyclopedia of Type Strains, Phase IV (KMG-IV): sequencing the most valuable type-strain genomes for metagenomic binning, comparative biology and taxonomic classification.</title>
        <authorList>
            <person name="Goeker M."/>
        </authorList>
    </citation>
    <scope>NUCLEOTIDE SEQUENCE [LARGE SCALE GENOMIC DNA]</scope>
    <source>
        <strain evidence="1 2">DSM 106146</strain>
    </source>
</reference>
<organism evidence="1 2">
    <name type="scientific">Catenibacillus scindens</name>
    <dbReference type="NCBI Taxonomy" id="673271"/>
    <lineage>
        <taxon>Bacteria</taxon>
        <taxon>Bacillati</taxon>
        <taxon>Bacillota</taxon>
        <taxon>Clostridia</taxon>
        <taxon>Lachnospirales</taxon>
        <taxon>Lachnospiraceae</taxon>
        <taxon>Catenibacillus</taxon>
    </lineage>
</organism>
<gene>
    <name evidence="1" type="ORF">HNP82_002474</name>
</gene>
<name>A0A7W8M6F6_9FIRM</name>
<comment type="caution">
    <text evidence="1">The sequence shown here is derived from an EMBL/GenBank/DDBJ whole genome shotgun (WGS) entry which is preliminary data.</text>
</comment>
<dbReference type="AlphaFoldDB" id="A0A7W8M6F6"/>
<dbReference type="RefSeq" id="WP_183775183.1">
    <property type="nucleotide sequence ID" value="NZ_JACHFW010000010.1"/>
</dbReference>
<keyword evidence="2" id="KW-1185">Reference proteome</keyword>